<evidence type="ECO:0000313" key="2">
    <source>
        <dbReference type="Proteomes" id="UP000003345"/>
    </source>
</evidence>
<accession>I2NNB2</accession>
<comment type="caution">
    <text evidence="1">The sequence shown here is derived from an EMBL/GenBank/DDBJ whole genome shotgun (WGS) entry which is preliminary data.</text>
</comment>
<dbReference type="PATRIC" id="fig|1095743.3.peg.327"/>
<protein>
    <submittedName>
        <fullName evidence="1">Uncharacterized protein</fullName>
    </submittedName>
</protein>
<dbReference type="AlphaFoldDB" id="I2NNB2"/>
<proteinExistence type="predicted"/>
<dbReference type="Proteomes" id="UP000003345">
    <property type="component" value="Unassembled WGS sequence"/>
</dbReference>
<sequence length="65" mass="7327">MPDAIVQSNEMLNSESIAGKGAFILMELFGGERVLVIGNWYPPNLIYHFNSKQYEENSTLFSDSL</sequence>
<organism evidence="1 2">
    <name type="scientific">Haemophilus paraphrohaemolyticus HK411</name>
    <dbReference type="NCBI Taxonomy" id="1095743"/>
    <lineage>
        <taxon>Bacteria</taxon>
        <taxon>Pseudomonadati</taxon>
        <taxon>Pseudomonadota</taxon>
        <taxon>Gammaproteobacteria</taxon>
        <taxon>Pasteurellales</taxon>
        <taxon>Pasteurellaceae</taxon>
        <taxon>Haemophilus</taxon>
    </lineage>
</organism>
<evidence type="ECO:0000313" key="1">
    <source>
        <dbReference type="EMBL" id="EIG27323.1"/>
    </source>
</evidence>
<gene>
    <name evidence="1" type="ORF">HMPREF1054_1172</name>
</gene>
<reference evidence="1 2" key="1">
    <citation type="submission" date="2012-04" db="EMBL/GenBank/DDBJ databases">
        <authorList>
            <person name="Harkins D.M."/>
            <person name="Madupu R."/>
            <person name="Durkin A.S."/>
            <person name="Torralba M."/>
            <person name="Methe B."/>
            <person name="Sutton G.G."/>
            <person name="Nelson K.E."/>
        </authorList>
    </citation>
    <scope>NUCLEOTIDE SEQUENCE [LARGE SCALE GENOMIC DNA]</scope>
    <source>
        <strain evidence="1 2">HK411</strain>
    </source>
</reference>
<name>I2NNB2_9PAST</name>
<dbReference type="EMBL" id="AJMU01000018">
    <property type="protein sequence ID" value="EIG27323.1"/>
    <property type="molecule type" value="Genomic_DNA"/>
</dbReference>